<keyword evidence="1" id="KW-0472">Membrane</keyword>
<reference evidence="2" key="1">
    <citation type="submission" date="2013-05" db="EMBL/GenBank/DDBJ databases">
        <authorList>
            <person name="Yim A.K.Y."/>
            <person name="Chan T.F."/>
            <person name="Ji K.M."/>
            <person name="Liu X.Y."/>
            <person name="Zhou J.W."/>
            <person name="Li R.Q."/>
            <person name="Yang K.Y."/>
            <person name="Li J."/>
            <person name="Li M."/>
            <person name="Law P.T.W."/>
            <person name="Wu Y.L."/>
            <person name="Cai Z.L."/>
            <person name="Qin H."/>
            <person name="Bao Y."/>
            <person name="Leung R.K.K."/>
            <person name="Ng P.K.S."/>
            <person name="Zou J."/>
            <person name="Zhong X.J."/>
            <person name="Ran P.X."/>
            <person name="Zhong N.S."/>
            <person name="Liu Z.G."/>
            <person name="Tsui S.K.W."/>
        </authorList>
    </citation>
    <scope>NUCLEOTIDE SEQUENCE</scope>
    <source>
        <strain evidence="2">Derf</strain>
        <tissue evidence="2">Whole organism</tissue>
    </source>
</reference>
<proteinExistence type="predicted"/>
<keyword evidence="1" id="KW-1133">Transmembrane helix</keyword>
<comment type="caution">
    <text evidence="2">The sequence shown here is derived from an EMBL/GenBank/DDBJ whole genome shotgun (WGS) entry which is preliminary data.</text>
</comment>
<dbReference type="EMBL" id="ASGP02000001">
    <property type="protein sequence ID" value="KAH9528853.1"/>
    <property type="molecule type" value="Genomic_DNA"/>
</dbReference>
<gene>
    <name evidence="2" type="ORF">DERF_002767</name>
</gene>
<reference evidence="2" key="2">
    <citation type="journal article" date="2022" name="Res Sq">
        <title>Comparative Genomics Reveals Insights into the Divergent Evolution of Astigmatic Mites and Household Pest Adaptations.</title>
        <authorList>
            <person name="Xiong Q."/>
            <person name="Wan A.T.-Y."/>
            <person name="Liu X.-Y."/>
            <person name="Fung C.S.-H."/>
            <person name="Xiao X."/>
            <person name="Malainual N."/>
            <person name="Hou J."/>
            <person name="Wang L."/>
            <person name="Wang M."/>
            <person name="Yang K."/>
            <person name="Cui Y."/>
            <person name="Leung E."/>
            <person name="Nong W."/>
            <person name="Shin S.-K."/>
            <person name="Au S."/>
            <person name="Jeong K.Y."/>
            <person name="Chew F.T."/>
            <person name="Hui J."/>
            <person name="Leung T.F."/>
            <person name="Tungtrongchitr A."/>
            <person name="Zhong N."/>
            <person name="Liu Z."/>
            <person name="Tsui S."/>
        </authorList>
    </citation>
    <scope>NUCLEOTIDE SEQUENCE</scope>
    <source>
        <strain evidence="2">Derf</strain>
        <tissue evidence="2">Whole organism</tissue>
    </source>
</reference>
<protein>
    <submittedName>
        <fullName evidence="2">Uncharacterized protein</fullName>
    </submittedName>
</protein>
<sequence>MKEKNCKATETTEILLQNLIILYFLYIFSTCLIPFHLSTSIPCRIQILSFKFSVNHDSTD</sequence>
<evidence type="ECO:0000313" key="2">
    <source>
        <dbReference type="EMBL" id="KAH9528853.1"/>
    </source>
</evidence>
<evidence type="ECO:0000313" key="3">
    <source>
        <dbReference type="Proteomes" id="UP000790347"/>
    </source>
</evidence>
<keyword evidence="1" id="KW-0812">Transmembrane</keyword>
<evidence type="ECO:0000256" key="1">
    <source>
        <dbReference type="SAM" id="Phobius"/>
    </source>
</evidence>
<accession>A0A922IDI6</accession>
<dbReference type="AlphaFoldDB" id="A0A922IDI6"/>
<feature type="transmembrane region" description="Helical" evidence="1">
    <location>
        <begin position="20"/>
        <end position="37"/>
    </location>
</feature>
<organism evidence="2 3">
    <name type="scientific">Dermatophagoides farinae</name>
    <name type="common">American house dust mite</name>
    <dbReference type="NCBI Taxonomy" id="6954"/>
    <lineage>
        <taxon>Eukaryota</taxon>
        <taxon>Metazoa</taxon>
        <taxon>Ecdysozoa</taxon>
        <taxon>Arthropoda</taxon>
        <taxon>Chelicerata</taxon>
        <taxon>Arachnida</taxon>
        <taxon>Acari</taxon>
        <taxon>Acariformes</taxon>
        <taxon>Sarcoptiformes</taxon>
        <taxon>Astigmata</taxon>
        <taxon>Psoroptidia</taxon>
        <taxon>Analgoidea</taxon>
        <taxon>Pyroglyphidae</taxon>
        <taxon>Dermatophagoidinae</taxon>
        <taxon>Dermatophagoides</taxon>
    </lineage>
</organism>
<keyword evidence="3" id="KW-1185">Reference proteome</keyword>
<name>A0A922IDI6_DERFA</name>
<dbReference type="Proteomes" id="UP000790347">
    <property type="component" value="Unassembled WGS sequence"/>
</dbReference>